<feature type="chain" id="PRO_5005192389" description="C2 domain-containing protein" evidence="1">
    <location>
        <begin position="30"/>
        <end position="97"/>
    </location>
</feature>
<proteinExistence type="predicted"/>
<evidence type="ECO:0000313" key="2">
    <source>
        <dbReference type="EMBL" id="CEM49857.1"/>
    </source>
</evidence>
<evidence type="ECO:0008006" key="3">
    <source>
        <dbReference type="Google" id="ProtNLM"/>
    </source>
</evidence>
<sequence length="97" mass="11169">MGDQCRSISSTLSVLSLVILMWQNCPVERSNGTVRLAETWRTACRRSVTHSGVNPTFDAELHLFRRQDAFLKPRWKDKEVEVRDDWILLIFDSAASC</sequence>
<dbReference type="AlphaFoldDB" id="A0A0G4HZA7"/>
<feature type="signal peptide" evidence="1">
    <location>
        <begin position="1"/>
        <end position="29"/>
    </location>
</feature>
<name>A0A0G4HZA7_9ALVE</name>
<protein>
    <recommendedName>
        <fullName evidence="3">C2 domain-containing protein</fullName>
    </recommendedName>
</protein>
<accession>A0A0G4HZA7</accession>
<keyword evidence="1" id="KW-0732">Signal</keyword>
<evidence type="ECO:0000256" key="1">
    <source>
        <dbReference type="SAM" id="SignalP"/>
    </source>
</evidence>
<dbReference type="VEuPathDB" id="CryptoDB:Cvel_9649"/>
<gene>
    <name evidence="2" type="ORF">Cvel_9649</name>
</gene>
<dbReference type="EMBL" id="CDMZ01004470">
    <property type="protein sequence ID" value="CEM49857.1"/>
    <property type="molecule type" value="Genomic_DNA"/>
</dbReference>
<reference evidence="2" key="1">
    <citation type="submission" date="2014-11" db="EMBL/GenBank/DDBJ databases">
        <authorList>
            <person name="Otto D Thomas"/>
            <person name="Naeem Raeece"/>
        </authorList>
    </citation>
    <scope>NUCLEOTIDE SEQUENCE</scope>
</reference>
<organism evidence="2">
    <name type="scientific">Chromera velia CCMP2878</name>
    <dbReference type="NCBI Taxonomy" id="1169474"/>
    <lineage>
        <taxon>Eukaryota</taxon>
        <taxon>Sar</taxon>
        <taxon>Alveolata</taxon>
        <taxon>Colpodellida</taxon>
        <taxon>Chromeraceae</taxon>
        <taxon>Chromera</taxon>
    </lineage>
</organism>